<evidence type="ECO:0000259" key="11">
    <source>
        <dbReference type="Pfam" id="PF05922"/>
    </source>
</evidence>
<dbReference type="Gene3D" id="3.30.70.80">
    <property type="entry name" value="Peptidase S8 propeptide/proteinase inhibitor I9"/>
    <property type="match status" value="1"/>
</dbReference>
<dbReference type="PANTHER" id="PTHR10795">
    <property type="entry name" value="PROPROTEIN CONVERTASE SUBTILISIN/KEXIN"/>
    <property type="match status" value="1"/>
</dbReference>
<feature type="chain" id="PRO_5030629300" description="Peptidase S8 and S53 subtilisin kexin sedolisin" evidence="8">
    <location>
        <begin position="26"/>
        <end position="1056"/>
    </location>
</feature>
<keyword evidence="2 6" id="KW-0645">Protease</keyword>
<dbReference type="EMBL" id="JACHBX010000001">
    <property type="protein sequence ID" value="MBB6132267.1"/>
    <property type="molecule type" value="Genomic_DNA"/>
</dbReference>
<dbReference type="Gene3D" id="3.40.50.200">
    <property type="entry name" value="Peptidase S8/S53 domain"/>
    <property type="match status" value="1"/>
</dbReference>
<dbReference type="InterPro" id="IPR036852">
    <property type="entry name" value="Peptidase_S8/S53_dom_sf"/>
</dbReference>
<proteinExistence type="inferred from homology"/>
<dbReference type="PRINTS" id="PR00723">
    <property type="entry name" value="SUBTILISIN"/>
</dbReference>
<dbReference type="InterPro" id="IPR041469">
    <property type="entry name" value="Subtilisin-like_FN3"/>
</dbReference>
<dbReference type="SUPFAM" id="SSF52743">
    <property type="entry name" value="Subtilisin-like"/>
    <property type="match status" value="1"/>
</dbReference>
<dbReference type="InterPro" id="IPR045051">
    <property type="entry name" value="SBT"/>
</dbReference>
<evidence type="ECO:0000313" key="14">
    <source>
        <dbReference type="Proteomes" id="UP000540787"/>
    </source>
</evidence>
<evidence type="ECO:0000256" key="5">
    <source>
        <dbReference type="PIRSR" id="PIRSR615500-1"/>
    </source>
</evidence>
<accession>A0A7W9U615</accession>
<dbReference type="Pfam" id="PF17766">
    <property type="entry name" value="fn3_6"/>
    <property type="match status" value="1"/>
</dbReference>
<dbReference type="PROSITE" id="PS51892">
    <property type="entry name" value="SUBTILASE"/>
    <property type="match status" value="1"/>
</dbReference>
<evidence type="ECO:0000256" key="8">
    <source>
        <dbReference type="SAM" id="SignalP"/>
    </source>
</evidence>
<feature type="domain" description="Peptidase S8/S53" evidence="9">
    <location>
        <begin position="161"/>
        <end position="649"/>
    </location>
</feature>
<evidence type="ECO:0000256" key="7">
    <source>
        <dbReference type="SAM" id="MobiDB-lite"/>
    </source>
</evidence>
<dbReference type="Pfam" id="PF02225">
    <property type="entry name" value="PA"/>
    <property type="match status" value="1"/>
</dbReference>
<evidence type="ECO:0000259" key="9">
    <source>
        <dbReference type="Pfam" id="PF00082"/>
    </source>
</evidence>
<feature type="active site" description="Charge relay system" evidence="5 6">
    <location>
        <position position="616"/>
    </location>
</feature>
<evidence type="ECO:0000313" key="13">
    <source>
        <dbReference type="EMBL" id="MBB6132267.1"/>
    </source>
</evidence>
<feature type="domain" description="Inhibitor I9" evidence="11">
    <location>
        <begin position="32"/>
        <end position="131"/>
    </location>
</feature>
<feature type="active site" description="Charge relay system" evidence="5 6">
    <location>
        <position position="170"/>
    </location>
</feature>
<dbReference type="SUPFAM" id="SSF52025">
    <property type="entry name" value="PA domain"/>
    <property type="match status" value="1"/>
</dbReference>
<evidence type="ECO:0000256" key="3">
    <source>
        <dbReference type="ARBA" id="ARBA00022801"/>
    </source>
</evidence>
<dbReference type="InterPro" id="IPR015500">
    <property type="entry name" value="Peptidase_S8_subtilisin-rel"/>
</dbReference>
<feature type="active site" description="Charge relay system" evidence="5 6">
    <location>
        <position position="269"/>
    </location>
</feature>
<dbReference type="InterPro" id="IPR000209">
    <property type="entry name" value="Peptidase_S8/S53_dom"/>
</dbReference>
<evidence type="ECO:0000259" key="10">
    <source>
        <dbReference type="Pfam" id="PF02225"/>
    </source>
</evidence>
<dbReference type="CDD" id="cd04852">
    <property type="entry name" value="Peptidases_S8_3"/>
    <property type="match status" value="1"/>
</dbReference>
<dbReference type="InterPro" id="IPR003137">
    <property type="entry name" value="PA_domain"/>
</dbReference>
<comment type="similarity">
    <text evidence="1 6">Belongs to the peptidase S8 family.</text>
</comment>
<gene>
    <name evidence="13" type="ORF">HD842_000378</name>
</gene>
<evidence type="ECO:0000256" key="4">
    <source>
        <dbReference type="ARBA" id="ARBA00022825"/>
    </source>
</evidence>
<dbReference type="AlphaFoldDB" id="A0A7W9U615"/>
<dbReference type="GO" id="GO:0004252">
    <property type="term" value="F:serine-type endopeptidase activity"/>
    <property type="evidence" value="ECO:0007669"/>
    <property type="project" value="UniProtKB-UniRule"/>
</dbReference>
<feature type="signal peptide" evidence="8">
    <location>
        <begin position="1"/>
        <end position="25"/>
    </location>
</feature>
<dbReference type="Gene3D" id="3.50.30.30">
    <property type="match status" value="1"/>
</dbReference>
<dbReference type="Proteomes" id="UP000540787">
    <property type="component" value="Unassembled WGS sequence"/>
</dbReference>
<evidence type="ECO:0000256" key="1">
    <source>
        <dbReference type="ARBA" id="ARBA00011073"/>
    </source>
</evidence>
<evidence type="ECO:0008006" key="15">
    <source>
        <dbReference type="Google" id="ProtNLM"/>
    </source>
</evidence>
<keyword evidence="8" id="KW-0732">Signal</keyword>
<dbReference type="InterPro" id="IPR046450">
    <property type="entry name" value="PA_dom_sf"/>
</dbReference>
<dbReference type="InterPro" id="IPR034197">
    <property type="entry name" value="Peptidases_S8_3"/>
</dbReference>
<keyword evidence="4 6" id="KW-0720">Serine protease</keyword>
<evidence type="ECO:0000259" key="12">
    <source>
        <dbReference type="Pfam" id="PF17766"/>
    </source>
</evidence>
<keyword evidence="3 6" id="KW-0378">Hydrolase</keyword>
<comment type="caution">
    <text evidence="13">The sequence shown here is derived from an EMBL/GenBank/DDBJ whole genome shotgun (WGS) entry which is preliminary data.</text>
</comment>
<protein>
    <recommendedName>
        <fullName evidence="15">Peptidase S8 and S53 subtilisin kexin sedolisin</fullName>
    </recommendedName>
</protein>
<reference evidence="13 14" key="1">
    <citation type="submission" date="2020-08" db="EMBL/GenBank/DDBJ databases">
        <title>The Agave Microbiome: Exploring the role of microbial communities in plant adaptations to desert environments.</title>
        <authorList>
            <person name="Partida-Martinez L.P."/>
        </authorList>
    </citation>
    <scope>NUCLEOTIDE SEQUENCE [LARGE SCALE GENOMIC DNA]</scope>
    <source>
        <strain evidence="13 14">AT3.2</strain>
    </source>
</reference>
<evidence type="ECO:0000256" key="6">
    <source>
        <dbReference type="PROSITE-ProRule" id="PRU01240"/>
    </source>
</evidence>
<name>A0A7W9U615_9BURK</name>
<feature type="region of interest" description="Disordered" evidence="7">
    <location>
        <begin position="255"/>
        <end position="276"/>
    </location>
</feature>
<dbReference type="Pfam" id="PF05922">
    <property type="entry name" value="Inhibitor_I9"/>
    <property type="match status" value="1"/>
</dbReference>
<dbReference type="Gene3D" id="2.60.40.2310">
    <property type="match status" value="1"/>
</dbReference>
<keyword evidence="14" id="KW-1185">Reference proteome</keyword>
<dbReference type="InterPro" id="IPR023828">
    <property type="entry name" value="Peptidase_S8_Ser-AS"/>
</dbReference>
<organism evidence="13 14">
    <name type="scientific">Massilia aurea</name>
    <dbReference type="NCBI Taxonomy" id="373040"/>
    <lineage>
        <taxon>Bacteria</taxon>
        <taxon>Pseudomonadati</taxon>
        <taxon>Pseudomonadota</taxon>
        <taxon>Betaproteobacteria</taxon>
        <taxon>Burkholderiales</taxon>
        <taxon>Oxalobacteraceae</taxon>
        <taxon>Telluria group</taxon>
        <taxon>Massilia</taxon>
    </lineage>
</organism>
<dbReference type="InterPro" id="IPR010259">
    <property type="entry name" value="S8pro/Inhibitor_I9"/>
</dbReference>
<evidence type="ECO:0000256" key="2">
    <source>
        <dbReference type="ARBA" id="ARBA00022670"/>
    </source>
</evidence>
<feature type="domain" description="PA" evidence="10">
    <location>
        <begin position="450"/>
        <end position="526"/>
    </location>
</feature>
<feature type="domain" description="Subtilisin-like protease fibronectin type-III" evidence="12">
    <location>
        <begin position="722"/>
        <end position="814"/>
    </location>
</feature>
<dbReference type="RefSeq" id="WP_183550223.1">
    <property type="nucleotide sequence ID" value="NZ_JACHBX010000001.1"/>
</dbReference>
<dbReference type="Pfam" id="PF00082">
    <property type="entry name" value="Peptidase_S8"/>
    <property type="match status" value="1"/>
</dbReference>
<dbReference type="GO" id="GO:0006508">
    <property type="term" value="P:proteolysis"/>
    <property type="evidence" value="ECO:0007669"/>
    <property type="project" value="UniProtKB-KW"/>
</dbReference>
<dbReference type="CDD" id="cd02120">
    <property type="entry name" value="PA_subtilisin_like"/>
    <property type="match status" value="1"/>
</dbReference>
<dbReference type="PROSITE" id="PS00138">
    <property type="entry name" value="SUBTILASE_SER"/>
    <property type="match status" value="1"/>
</dbReference>
<dbReference type="InterPro" id="IPR037045">
    <property type="entry name" value="S8pro/Inhibitor_I9_sf"/>
</dbReference>
<sequence>MTFKVRPIAIAAAILLSGAANLSLAQEVRRPYIVQLQAEPAASYKGGVAGLAATQPAPGTAFDYHSAPVQEYVKYLGANKGAVLATISNATILADYEVVLNGFAAMLTDAEVLALKNNAAVTDVQADAARSFDTVTTRDFLGLTKTGGLWSQYAGGSLVKGENMVVGIVDSGIWPESPSFADRVDGNGKPTFDQSGTLAYTSPPATFTGSCMAGEGFDPAIHCNNKLIGAKFFNAGFRASGQTLNWSDFVSPRDSNIGTDGNSTGHGGHGSHTATTAAGNEGVTAVLGGAPLGEASGMAPRARVAAYKVCWTYDNPAEPDGTRATNSCFNSDAVSAIDAAVRDGVNVINYSISGSQTSSADPVEQAFYRASLANVFVAASAGNSGPGNAVAHISPWLTTVAASTHDRYYVADATLGNGAKYTGASVNSTPVPSTPLIRAEDAGLGGGNANLCFSGSPAAGQVMLDPAKVTGKIVICTRGNNARVDKSLAVLNAGGIGMILADNNSGLVGEVHSVPTVHINQADGAAAKAYAVAQGAAARAAIGTYYNQPKPAPLMASFSSRGPNMGDPNILKPDLTAPGVDIIASVTPALTPAEHDAVASGGLVPMPAYASYQGTSMSSPHVAGIALLIRQAHPTWSPAAVKSALMTTGYSTLNDGVAGASNGLLPWSQGAGHIDPNKAIDPGLVYDASKADYVQYMCKVNRTLVTPASDCTTYGILDETYNLNLPSITVAAVQGATTVRRSVTNVGSSTATYTASATVPGFSTVVTPATLTLAPGATANFTVRLTNANAAANVWNFGSLTWTDGTRNVKIPVSARLGLAVTSPGDIIGDKVSGSKLFTVRTGYSGVMPYAKGGLKPATVGEQVTLSARALSSADLRIACAAGVSTASVRVYPVTIPAGTVVTRFALYQQDSNPGDDHDLGMLSPDGTWTYSGNDGTNESVQRASPPAGNYRVCTVAYGSNVAAMRHSLHSWVVTRNDVGGKFVVAAPGKVVAGTNTPVGMSWSGLELNQRYLGAAEFMDANGTVRATTVLRVETGLASVPRAQAEKAGLKAAVAK</sequence>